<organism evidence="1 2">
    <name type="scientific">Rhodococcoides corynebacterioides</name>
    <dbReference type="NCBI Taxonomy" id="53972"/>
    <lineage>
        <taxon>Bacteria</taxon>
        <taxon>Bacillati</taxon>
        <taxon>Actinomycetota</taxon>
        <taxon>Actinomycetes</taxon>
        <taxon>Mycobacteriales</taxon>
        <taxon>Nocardiaceae</taxon>
        <taxon>Rhodococcoides</taxon>
    </lineage>
</organism>
<sequence>MGGPGLGLAAEPALIPPSTEPGAVVAAAARALPWAASSFHVPPGSPPLGSLDLGAVLDRAAVRWPDVSPAVLATLWWYGSSSTLATVLVAQLAVTGRCVDPAHPSAVVTVGDTGTLASLGAAVTVDGPGAAAAFADVVDSLVGRVRDRVPSVSGASLWAIASDSVANRALDVATALNRVADAPRWAQTLTAERRRHRFPQPRFVDVSANGSTRRFLRRSSCCRVVDAGEDLCTSCPRRTPQDRAARWATLVGR</sequence>
<keyword evidence="2" id="KW-1185">Reference proteome</keyword>
<evidence type="ECO:0000313" key="1">
    <source>
        <dbReference type="EMBL" id="MBY6366292.1"/>
    </source>
</evidence>
<protein>
    <recommendedName>
        <fullName evidence="3">Ferric siderophore reductase C-terminal domain-containing protein</fullName>
    </recommendedName>
</protein>
<gene>
    <name evidence="1" type="ORF">HQ603_05930</name>
</gene>
<proteinExistence type="predicted"/>
<accession>A0ABS7P321</accession>
<reference evidence="1 2" key="1">
    <citation type="submission" date="2020-06" db="EMBL/GenBank/DDBJ databases">
        <title>Taxonomy, biology and ecology of Rhodococcus bacteria occurring in California pistachio and other woody hosts as revealed by genome sequence analyses.</title>
        <authorList>
            <person name="Gai Y."/>
            <person name="Riely B."/>
        </authorList>
    </citation>
    <scope>NUCLEOTIDE SEQUENCE [LARGE SCALE GENOMIC DNA]</scope>
    <source>
        <strain evidence="1 2">BP-281</strain>
    </source>
</reference>
<name>A0ABS7P321_9NOCA</name>
<evidence type="ECO:0008006" key="3">
    <source>
        <dbReference type="Google" id="ProtNLM"/>
    </source>
</evidence>
<dbReference type="EMBL" id="JABUBU010000002">
    <property type="protein sequence ID" value="MBY6366292.1"/>
    <property type="molecule type" value="Genomic_DNA"/>
</dbReference>
<comment type="caution">
    <text evidence="1">The sequence shown here is derived from an EMBL/GenBank/DDBJ whole genome shotgun (WGS) entry which is preliminary data.</text>
</comment>
<dbReference type="Proteomes" id="UP000825228">
    <property type="component" value="Unassembled WGS sequence"/>
</dbReference>
<evidence type="ECO:0000313" key="2">
    <source>
        <dbReference type="Proteomes" id="UP000825228"/>
    </source>
</evidence>
<dbReference type="RefSeq" id="WP_222683611.1">
    <property type="nucleotide sequence ID" value="NZ_JABUBT010000003.1"/>
</dbReference>